<accession>A0A1H9MG40</accession>
<dbReference type="Proteomes" id="UP000199021">
    <property type="component" value="Unassembled WGS sequence"/>
</dbReference>
<dbReference type="EMBL" id="FOFB01000029">
    <property type="protein sequence ID" value="SER22642.1"/>
    <property type="molecule type" value="Genomic_DNA"/>
</dbReference>
<name>A0A1H9MG40_9BACT</name>
<keyword evidence="2" id="KW-1185">Reference proteome</keyword>
<protein>
    <submittedName>
        <fullName evidence="1">Uncharacterized protein</fullName>
    </submittedName>
</protein>
<evidence type="ECO:0000313" key="2">
    <source>
        <dbReference type="Proteomes" id="UP000199021"/>
    </source>
</evidence>
<organism evidence="1 2">
    <name type="scientific">Neolewinella agarilytica</name>
    <dbReference type="NCBI Taxonomy" id="478744"/>
    <lineage>
        <taxon>Bacteria</taxon>
        <taxon>Pseudomonadati</taxon>
        <taxon>Bacteroidota</taxon>
        <taxon>Saprospiria</taxon>
        <taxon>Saprospirales</taxon>
        <taxon>Lewinellaceae</taxon>
        <taxon>Neolewinella</taxon>
    </lineage>
</organism>
<dbReference type="InParanoid" id="A0A1H9MG40"/>
<gene>
    <name evidence="1" type="ORF">SAMN05444359_1291</name>
</gene>
<sequence length="116" mass="13009">MHRLTPKTVKVILTLLLTITIAFQAKSECITEFRICNLDCDLTELSANLDAYLQFSTCSSGCTQISNYFAQAECYDNCGAELDDMLLGNEAEWYDCRRSFCAEEFCSCNGGDDCSY</sequence>
<reference evidence="2" key="1">
    <citation type="submission" date="2016-10" db="EMBL/GenBank/DDBJ databases">
        <authorList>
            <person name="Varghese N."/>
            <person name="Submissions S."/>
        </authorList>
    </citation>
    <scope>NUCLEOTIDE SEQUENCE [LARGE SCALE GENOMIC DNA]</scope>
    <source>
        <strain evidence="2">DSM 24740</strain>
    </source>
</reference>
<dbReference type="AlphaFoldDB" id="A0A1H9MG40"/>
<evidence type="ECO:0000313" key="1">
    <source>
        <dbReference type="EMBL" id="SER22642.1"/>
    </source>
</evidence>
<proteinExistence type="predicted"/>